<gene>
    <name evidence="1" type="ORF">GOEFS_015_00200</name>
</gene>
<dbReference type="AlphaFoldDB" id="H0QVL7"/>
<protein>
    <recommendedName>
        <fullName evidence="3">IrrE N-terminal-like domain-containing protein</fullName>
    </recommendedName>
</protein>
<comment type="caution">
    <text evidence="1">The sequence shown here is derived from an EMBL/GenBank/DDBJ whole genome shotgun (WGS) entry which is preliminary data.</text>
</comment>
<proteinExistence type="predicted"/>
<keyword evidence="2" id="KW-1185">Reference proteome</keyword>
<sequence>MHGLLVRTESIDYIVYESETSQFHRDHIALHELSHQICGHRGQIVPGDRVRVLGRVSDHGATTDADEQEAEVMASLLGMFISNSSRSGPIVVELDQKLTQVMRSFGLLDS</sequence>
<organism evidence="1 2">
    <name type="scientific">Gordonia effusa NBRC 100432</name>
    <dbReference type="NCBI Taxonomy" id="1077974"/>
    <lineage>
        <taxon>Bacteria</taxon>
        <taxon>Bacillati</taxon>
        <taxon>Actinomycetota</taxon>
        <taxon>Actinomycetes</taxon>
        <taxon>Mycobacteriales</taxon>
        <taxon>Gordoniaceae</taxon>
        <taxon>Gordonia</taxon>
    </lineage>
</organism>
<dbReference type="EMBL" id="BAEH01000015">
    <property type="protein sequence ID" value="GAB16823.1"/>
    <property type="molecule type" value="Genomic_DNA"/>
</dbReference>
<dbReference type="Proteomes" id="UP000035034">
    <property type="component" value="Unassembled WGS sequence"/>
</dbReference>
<dbReference type="eggNOG" id="COG2856">
    <property type="taxonomic scope" value="Bacteria"/>
</dbReference>
<evidence type="ECO:0000313" key="1">
    <source>
        <dbReference type="EMBL" id="GAB16823.1"/>
    </source>
</evidence>
<evidence type="ECO:0000313" key="2">
    <source>
        <dbReference type="Proteomes" id="UP000035034"/>
    </source>
</evidence>
<dbReference type="STRING" id="1077974.GOEFS_015_00200"/>
<evidence type="ECO:0008006" key="3">
    <source>
        <dbReference type="Google" id="ProtNLM"/>
    </source>
</evidence>
<reference evidence="1 2" key="1">
    <citation type="submission" date="2011-12" db="EMBL/GenBank/DDBJ databases">
        <title>Whole genome shotgun sequence of Gordonia effusa NBRC 100432.</title>
        <authorList>
            <person name="Yoshida I."/>
            <person name="Takarada H."/>
            <person name="Hosoyama A."/>
            <person name="Tsuchikane K."/>
            <person name="Katsumata H."/>
            <person name="Yamazaki S."/>
            <person name="Fujita N."/>
        </authorList>
    </citation>
    <scope>NUCLEOTIDE SEQUENCE [LARGE SCALE GENOMIC DNA]</scope>
    <source>
        <strain evidence="1 2">NBRC 100432</strain>
    </source>
</reference>
<name>H0QVL7_9ACTN</name>
<accession>H0QVL7</accession>